<dbReference type="InterPro" id="IPR016140">
    <property type="entry name" value="Bifunc_inhib/LTP/seed_store"/>
</dbReference>
<sequence>MGSRRAVATTALLLSLNLLSLSLLVLVSSKHVAKCAPPPKAPEGTCPRDILKLEVCVVVLEGLLGLVVGTPPKDPCCSLLEGLTDVEAAVCVCTTIEASELGASLDLPLSLSLLLGYCGKSVPSGFLCS</sequence>
<feature type="chain" id="PRO_5029499285" evidence="1">
    <location>
        <begin position="30"/>
        <end position="129"/>
    </location>
</feature>
<proteinExistence type="predicted"/>
<evidence type="ECO:0000259" key="2">
    <source>
        <dbReference type="SMART" id="SM00499"/>
    </source>
</evidence>
<dbReference type="OrthoDB" id="696558at2759"/>
<dbReference type="Pfam" id="PF14547">
    <property type="entry name" value="Hydrophob_seed"/>
    <property type="match status" value="1"/>
</dbReference>
<evidence type="ECO:0000256" key="1">
    <source>
        <dbReference type="SAM" id="SignalP"/>
    </source>
</evidence>
<dbReference type="InterPro" id="IPR027923">
    <property type="entry name" value="Hydrophob_seed_dom"/>
</dbReference>
<reference evidence="3 4" key="1">
    <citation type="submission" date="2019-07" db="EMBL/GenBank/DDBJ databases">
        <title>De Novo Assembly of kiwifruit Actinidia rufa.</title>
        <authorList>
            <person name="Sugita-Konishi S."/>
            <person name="Sato K."/>
            <person name="Mori E."/>
            <person name="Abe Y."/>
            <person name="Kisaki G."/>
            <person name="Hamano K."/>
            <person name="Suezawa K."/>
            <person name="Otani M."/>
            <person name="Fukuda T."/>
            <person name="Manabe T."/>
            <person name="Gomi K."/>
            <person name="Tabuchi M."/>
            <person name="Akimitsu K."/>
            <person name="Kataoka I."/>
        </authorList>
    </citation>
    <scope>NUCLEOTIDE SEQUENCE [LARGE SCALE GENOMIC DNA]</scope>
    <source>
        <strain evidence="4">cv. Fuchu</strain>
    </source>
</reference>
<dbReference type="SUPFAM" id="SSF47699">
    <property type="entry name" value="Bifunctional inhibitor/lipid-transfer protein/seed storage 2S albumin"/>
    <property type="match status" value="1"/>
</dbReference>
<dbReference type="PANTHER" id="PTHR31731">
    <property type="match status" value="1"/>
</dbReference>
<keyword evidence="1" id="KW-0732">Signal</keyword>
<dbReference type="Gene3D" id="1.10.110.10">
    <property type="entry name" value="Plant lipid-transfer and hydrophobic proteins"/>
    <property type="match status" value="1"/>
</dbReference>
<name>A0A7J0GWN6_9ERIC</name>
<dbReference type="EMBL" id="BJWL01000024">
    <property type="protein sequence ID" value="GFZ15202.1"/>
    <property type="molecule type" value="Genomic_DNA"/>
</dbReference>
<comment type="caution">
    <text evidence="3">The sequence shown here is derived from an EMBL/GenBank/DDBJ whole genome shotgun (WGS) entry which is preliminary data.</text>
</comment>
<evidence type="ECO:0000313" key="4">
    <source>
        <dbReference type="Proteomes" id="UP000585474"/>
    </source>
</evidence>
<keyword evidence="4" id="KW-1185">Reference proteome</keyword>
<dbReference type="CDD" id="cd01958">
    <property type="entry name" value="HPS_like"/>
    <property type="match status" value="1"/>
</dbReference>
<dbReference type="InterPro" id="IPR051636">
    <property type="entry name" value="Plant_LTP/defense-related"/>
</dbReference>
<dbReference type="InterPro" id="IPR036312">
    <property type="entry name" value="Bifun_inhib/LTP/seed_sf"/>
</dbReference>
<accession>A0A7J0GWN6</accession>
<gene>
    <name evidence="3" type="ORF">Acr_24g0013920</name>
</gene>
<evidence type="ECO:0000313" key="3">
    <source>
        <dbReference type="EMBL" id="GFZ15202.1"/>
    </source>
</evidence>
<organism evidence="3 4">
    <name type="scientific">Actinidia rufa</name>
    <dbReference type="NCBI Taxonomy" id="165716"/>
    <lineage>
        <taxon>Eukaryota</taxon>
        <taxon>Viridiplantae</taxon>
        <taxon>Streptophyta</taxon>
        <taxon>Embryophyta</taxon>
        <taxon>Tracheophyta</taxon>
        <taxon>Spermatophyta</taxon>
        <taxon>Magnoliopsida</taxon>
        <taxon>eudicotyledons</taxon>
        <taxon>Gunneridae</taxon>
        <taxon>Pentapetalae</taxon>
        <taxon>asterids</taxon>
        <taxon>Ericales</taxon>
        <taxon>Actinidiaceae</taxon>
        <taxon>Actinidia</taxon>
    </lineage>
</organism>
<dbReference type="SMART" id="SM00499">
    <property type="entry name" value="AAI"/>
    <property type="match status" value="1"/>
</dbReference>
<dbReference type="AlphaFoldDB" id="A0A7J0GWN6"/>
<protein>
    <submittedName>
        <fullName evidence="3">Bifunctional inhibitor/lipid-transfer protein/seed storage 2S albumin superfamily protein</fullName>
    </submittedName>
</protein>
<feature type="signal peptide" evidence="1">
    <location>
        <begin position="1"/>
        <end position="29"/>
    </location>
</feature>
<dbReference type="Proteomes" id="UP000585474">
    <property type="component" value="Unassembled WGS sequence"/>
</dbReference>
<feature type="domain" description="Bifunctional inhibitor/plant lipid transfer protein/seed storage helical" evidence="2">
    <location>
        <begin position="46"/>
        <end position="128"/>
    </location>
</feature>